<keyword evidence="7" id="KW-1185">Reference proteome</keyword>
<proteinExistence type="predicted"/>
<dbReference type="GO" id="GO:0003700">
    <property type="term" value="F:DNA-binding transcription factor activity"/>
    <property type="evidence" value="ECO:0007669"/>
    <property type="project" value="InterPro"/>
</dbReference>
<dbReference type="Pfam" id="PF12852">
    <property type="entry name" value="Cupin_6"/>
    <property type="match status" value="1"/>
</dbReference>
<dbReference type="RefSeq" id="WP_071065913.1">
    <property type="nucleotide sequence ID" value="NZ_MAXA01000242.1"/>
</dbReference>
<keyword evidence="2" id="KW-0238">DNA-binding</keyword>
<dbReference type="Gene3D" id="1.10.10.60">
    <property type="entry name" value="Homeodomain-like"/>
    <property type="match status" value="2"/>
</dbReference>
<dbReference type="AlphaFoldDB" id="A0A1S1PNP4"/>
<dbReference type="PANTHER" id="PTHR46796">
    <property type="entry name" value="HTH-TYPE TRANSCRIPTIONAL ACTIVATOR RHAS-RELATED"/>
    <property type="match status" value="1"/>
</dbReference>
<dbReference type="PROSITE" id="PS00041">
    <property type="entry name" value="HTH_ARAC_FAMILY_1"/>
    <property type="match status" value="1"/>
</dbReference>
<dbReference type="GO" id="GO:0043565">
    <property type="term" value="F:sequence-specific DNA binding"/>
    <property type="evidence" value="ECO:0007669"/>
    <property type="project" value="InterPro"/>
</dbReference>
<dbReference type="PANTHER" id="PTHR46796:SF13">
    <property type="entry name" value="HTH-TYPE TRANSCRIPTIONAL ACTIVATOR RHAS"/>
    <property type="match status" value="1"/>
</dbReference>
<dbReference type="OrthoDB" id="241790at2"/>
<organism evidence="6 7">
    <name type="scientific">Parafrankia soli</name>
    <dbReference type="NCBI Taxonomy" id="2599596"/>
    <lineage>
        <taxon>Bacteria</taxon>
        <taxon>Bacillati</taxon>
        <taxon>Actinomycetota</taxon>
        <taxon>Actinomycetes</taxon>
        <taxon>Frankiales</taxon>
        <taxon>Frankiaceae</taxon>
        <taxon>Parafrankia</taxon>
    </lineage>
</organism>
<dbReference type="SMART" id="SM00342">
    <property type="entry name" value="HTH_ARAC"/>
    <property type="match status" value="1"/>
</dbReference>
<dbReference type="InterPro" id="IPR032783">
    <property type="entry name" value="AraC_lig"/>
</dbReference>
<evidence type="ECO:0000313" key="6">
    <source>
        <dbReference type="EMBL" id="OHV22946.1"/>
    </source>
</evidence>
<protein>
    <submittedName>
        <fullName evidence="6">AraC family transcriptional regulator</fullName>
    </submittedName>
</protein>
<dbReference type="InterPro" id="IPR018062">
    <property type="entry name" value="HTH_AraC-typ_CS"/>
</dbReference>
<name>A0A1S1PNP4_9ACTN</name>
<dbReference type="PRINTS" id="PR00032">
    <property type="entry name" value="HTHARAC"/>
</dbReference>
<keyword evidence="3" id="KW-0804">Transcription</keyword>
<evidence type="ECO:0000256" key="3">
    <source>
        <dbReference type="ARBA" id="ARBA00023163"/>
    </source>
</evidence>
<reference evidence="7" key="1">
    <citation type="submission" date="2016-07" db="EMBL/GenBank/DDBJ databases">
        <title>Frankia sp. NRRL B-16219 Genome sequencing.</title>
        <authorList>
            <person name="Ghodhbane-Gtari F."/>
            <person name="Swanson E."/>
            <person name="Gueddou A."/>
            <person name="Louati M."/>
            <person name="Nouioui I."/>
            <person name="Hezbri K."/>
            <person name="Abebe-Akele F."/>
            <person name="Simpson S."/>
            <person name="Morris K."/>
            <person name="Thomas K."/>
            <person name="Gtari M."/>
            <person name="Tisa L.S."/>
        </authorList>
    </citation>
    <scope>NUCLEOTIDE SEQUENCE [LARGE SCALE GENOMIC DNA]</scope>
    <source>
        <strain evidence="7">NRRL B-16219</strain>
    </source>
</reference>
<dbReference type="Pfam" id="PF12833">
    <property type="entry name" value="HTH_18"/>
    <property type="match status" value="1"/>
</dbReference>
<dbReference type="PROSITE" id="PS01124">
    <property type="entry name" value="HTH_ARAC_FAMILY_2"/>
    <property type="match status" value="1"/>
</dbReference>
<gene>
    <name evidence="6" type="ORF">BBK14_24660</name>
</gene>
<dbReference type="Proteomes" id="UP000179769">
    <property type="component" value="Unassembled WGS sequence"/>
</dbReference>
<keyword evidence="1" id="KW-0805">Transcription regulation</keyword>
<evidence type="ECO:0000256" key="2">
    <source>
        <dbReference type="ARBA" id="ARBA00023125"/>
    </source>
</evidence>
<sequence>MDLLSDLLSAMRTGQPYAGRTTCRAPWGVRFPVGDTAGCHVVLQGSCWLIPQHGAPVALGVGDVVFTPHGDAHALVDQPGSPTVDFHPDPGDESPISKMIIPGAGATTELLCASYSFDQTRPHPLLHGLPQVVHLPARVGHHSDLRAAVDLLGNELRRPRAGTEAIVPALIDMLLLYVLRAWLEEQSGHALTGWVMALNDPAISTALHHIHRYPGRPWSVEDLAREAGLSRAAFAKRFASTVGQPPLAYLTWWRMTTAARLLRESKAPLSAVAERCGYRSEFAFAKAFKREFGAAPGRYRRQAQPPSGEKPVLPGRQDGRGARG</sequence>
<dbReference type="InterPro" id="IPR018060">
    <property type="entry name" value="HTH_AraC"/>
</dbReference>
<evidence type="ECO:0000256" key="4">
    <source>
        <dbReference type="SAM" id="MobiDB-lite"/>
    </source>
</evidence>
<comment type="caution">
    <text evidence="6">The sequence shown here is derived from an EMBL/GenBank/DDBJ whole genome shotgun (WGS) entry which is preliminary data.</text>
</comment>
<feature type="domain" description="HTH araC/xylS-type" evidence="5">
    <location>
        <begin position="204"/>
        <end position="302"/>
    </location>
</feature>
<dbReference type="InterPro" id="IPR009057">
    <property type="entry name" value="Homeodomain-like_sf"/>
</dbReference>
<dbReference type="EMBL" id="MAXA01000242">
    <property type="protein sequence ID" value="OHV22946.1"/>
    <property type="molecule type" value="Genomic_DNA"/>
</dbReference>
<dbReference type="SUPFAM" id="SSF46689">
    <property type="entry name" value="Homeodomain-like"/>
    <property type="match status" value="2"/>
</dbReference>
<dbReference type="InterPro" id="IPR020449">
    <property type="entry name" value="Tscrpt_reg_AraC-type_HTH"/>
</dbReference>
<accession>A0A1S1PNP4</accession>
<dbReference type="InterPro" id="IPR050204">
    <property type="entry name" value="AraC_XylS_family_regulators"/>
</dbReference>
<evidence type="ECO:0000259" key="5">
    <source>
        <dbReference type="PROSITE" id="PS01124"/>
    </source>
</evidence>
<evidence type="ECO:0000313" key="7">
    <source>
        <dbReference type="Proteomes" id="UP000179769"/>
    </source>
</evidence>
<evidence type="ECO:0000256" key="1">
    <source>
        <dbReference type="ARBA" id="ARBA00023015"/>
    </source>
</evidence>
<feature type="region of interest" description="Disordered" evidence="4">
    <location>
        <begin position="295"/>
        <end position="324"/>
    </location>
</feature>